<dbReference type="SUPFAM" id="SSF53850">
    <property type="entry name" value="Periplasmic binding protein-like II"/>
    <property type="match status" value="1"/>
</dbReference>
<dbReference type="Pfam" id="PF00497">
    <property type="entry name" value="SBP_bac_3"/>
    <property type="match status" value="1"/>
</dbReference>
<gene>
    <name evidence="4" type="ORF">GCM10010994_00210</name>
</gene>
<evidence type="ECO:0000256" key="2">
    <source>
        <dbReference type="SAM" id="MobiDB-lite"/>
    </source>
</evidence>
<dbReference type="AlphaFoldDB" id="A0A916TWM2"/>
<dbReference type="RefSeq" id="WP_188607112.1">
    <property type="nucleotide sequence ID" value="NZ_BMGG01000001.1"/>
</dbReference>
<evidence type="ECO:0000256" key="1">
    <source>
        <dbReference type="ARBA" id="ARBA00022729"/>
    </source>
</evidence>
<name>A0A916TWM2_9HYPH</name>
<dbReference type="InterPro" id="IPR001638">
    <property type="entry name" value="Solute-binding_3/MltF_N"/>
</dbReference>
<feature type="region of interest" description="Disordered" evidence="2">
    <location>
        <begin position="250"/>
        <end position="293"/>
    </location>
</feature>
<evidence type="ECO:0000313" key="5">
    <source>
        <dbReference type="Proteomes" id="UP000637002"/>
    </source>
</evidence>
<evidence type="ECO:0000259" key="3">
    <source>
        <dbReference type="SMART" id="SM00062"/>
    </source>
</evidence>
<dbReference type="PANTHER" id="PTHR35936">
    <property type="entry name" value="MEMBRANE-BOUND LYTIC MUREIN TRANSGLYCOSYLASE F"/>
    <property type="match status" value="1"/>
</dbReference>
<feature type="compositionally biased region" description="Low complexity" evidence="2">
    <location>
        <begin position="251"/>
        <end position="268"/>
    </location>
</feature>
<dbReference type="CDD" id="cd13530">
    <property type="entry name" value="PBP2_peptides_like"/>
    <property type="match status" value="1"/>
</dbReference>
<reference evidence="4" key="2">
    <citation type="submission" date="2020-09" db="EMBL/GenBank/DDBJ databases">
        <authorList>
            <person name="Sun Q."/>
            <person name="Zhou Y."/>
        </authorList>
    </citation>
    <scope>NUCLEOTIDE SEQUENCE</scope>
    <source>
        <strain evidence="4">CGMCC 1.12919</strain>
    </source>
</reference>
<protein>
    <submittedName>
        <fullName evidence="4">Amino acid ABC transporter substrate-binding protein</fullName>
    </submittedName>
</protein>
<feature type="compositionally biased region" description="Polar residues" evidence="2">
    <location>
        <begin position="278"/>
        <end position="293"/>
    </location>
</feature>
<feature type="domain" description="Solute-binding protein family 3/N-terminal" evidence="3">
    <location>
        <begin position="10"/>
        <end position="237"/>
    </location>
</feature>
<dbReference type="SMART" id="SM00062">
    <property type="entry name" value="PBPb"/>
    <property type="match status" value="1"/>
</dbReference>
<evidence type="ECO:0000313" key="4">
    <source>
        <dbReference type="EMBL" id="GGC44983.1"/>
    </source>
</evidence>
<sequence>MTVETIVPGVLTVASAVPDPPFEMERDGALAGFDIALMQALAAELGLTWRACRYEGADFNGIFDGLESGAWDCVASGTTITPEREAKVDFCAPYVISGQSLVCNVARHPTYRSVRDLGGQVIAVQKGNTSQPVAERLKAQGAVAEVRVYPYAGIGAMLDDLEAGRIAAIMKLAPVMRWLTRDRSHLEVVQDDITVEKLGICVRKGNAPLREALDAAQARLAADGRLGALVTTWIKPRHAAFACSPGPTAAPTWRTSPCPSPSSRRLTPCISRRAQRMPRSTGTPPRAGNTSSP</sequence>
<keyword evidence="5" id="KW-1185">Reference proteome</keyword>
<dbReference type="Gene3D" id="3.40.190.10">
    <property type="entry name" value="Periplasmic binding protein-like II"/>
    <property type="match status" value="2"/>
</dbReference>
<comment type="caution">
    <text evidence="4">The sequence shown here is derived from an EMBL/GenBank/DDBJ whole genome shotgun (WGS) entry which is preliminary data.</text>
</comment>
<dbReference type="Proteomes" id="UP000637002">
    <property type="component" value="Unassembled WGS sequence"/>
</dbReference>
<keyword evidence="1" id="KW-0732">Signal</keyword>
<organism evidence="4 5">
    <name type="scientific">Chelatococcus reniformis</name>
    <dbReference type="NCBI Taxonomy" id="1494448"/>
    <lineage>
        <taxon>Bacteria</taxon>
        <taxon>Pseudomonadati</taxon>
        <taxon>Pseudomonadota</taxon>
        <taxon>Alphaproteobacteria</taxon>
        <taxon>Hyphomicrobiales</taxon>
        <taxon>Chelatococcaceae</taxon>
        <taxon>Chelatococcus</taxon>
    </lineage>
</organism>
<accession>A0A916TWM2</accession>
<proteinExistence type="predicted"/>
<dbReference type="EMBL" id="BMGG01000001">
    <property type="protein sequence ID" value="GGC44983.1"/>
    <property type="molecule type" value="Genomic_DNA"/>
</dbReference>
<reference evidence="4" key="1">
    <citation type="journal article" date="2014" name="Int. J. Syst. Evol. Microbiol.">
        <title>Complete genome sequence of Corynebacterium casei LMG S-19264T (=DSM 44701T), isolated from a smear-ripened cheese.</title>
        <authorList>
            <consortium name="US DOE Joint Genome Institute (JGI-PGF)"/>
            <person name="Walter F."/>
            <person name="Albersmeier A."/>
            <person name="Kalinowski J."/>
            <person name="Ruckert C."/>
        </authorList>
    </citation>
    <scope>NUCLEOTIDE SEQUENCE</scope>
    <source>
        <strain evidence="4">CGMCC 1.12919</strain>
    </source>
</reference>
<dbReference type="PANTHER" id="PTHR35936:SF17">
    <property type="entry name" value="ARGININE-BINDING EXTRACELLULAR PROTEIN ARTP"/>
    <property type="match status" value="1"/>
</dbReference>